<dbReference type="SUPFAM" id="SSF48208">
    <property type="entry name" value="Six-hairpin glycosidases"/>
    <property type="match status" value="1"/>
</dbReference>
<evidence type="ECO:0000313" key="4">
    <source>
        <dbReference type="EMBL" id="TWI94808.1"/>
    </source>
</evidence>
<evidence type="ECO:0000259" key="2">
    <source>
        <dbReference type="Pfam" id="PF21307"/>
    </source>
</evidence>
<accession>A0A562TNH1</accession>
<dbReference type="EMBL" id="VLLI01000018">
    <property type="protein sequence ID" value="TWI94808.1"/>
    <property type="molecule type" value="Genomic_DNA"/>
</dbReference>
<dbReference type="InterPro" id="IPR027414">
    <property type="entry name" value="GH95_N_dom"/>
</dbReference>
<dbReference type="Pfam" id="PF22124">
    <property type="entry name" value="Glyco_hydro_95_cat"/>
    <property type="match status" value="1"/>
</dbReference>
<name>A0A562TNH1_9SPHI</name>
<dbReference type="InterPro" id="IPR016518">
    <property type="entry name" value="Alpha-L-fucosidase"/>
</dbReference>
<dbReference type="AlphaFoldDB" id="A0A562TNH1"/>
<feature type="domain" description="Glycosyl hydrolase family 95 N-terminal" evidence="1">
    <location>
        <begin position="24"/>
        <end position="276"/>
    </location>
</feature>
<organism evidence="4 5">
    <name type="scientific">Mucilaginibacter frigoritolerans</name>
    <dbReference type="NCBI Taxonomy" id="652788"/>
    <lineage>
        <taxon>Bacteria</taxon>
        <taxon>Pseudomonadati</taxon>
        <taxon>Bacteroidota</taxon>
        <taxon>Sphingobacteriia</taxon>
        <taxon>Sphingobacteriales</taxon>
        <taxon>Sphingobacteriaceae</taxon>
        <taxon>Mucilaginibacter</taxon>
    </lineage>
</organism>
<keyword evidence="5" id="KW-1185">Reference proteome</keyword>
<protein>
    <submittedName>
        <fullName evidence="4">Alpha-L-fucosidase 2</fullName>
    </submittedName>
</protein>
<dbReference type="InterPro" id="IPR054363">
    <property type="entry name" value="GH95_cat"/>
</dbReference>
<feature type="domain" description="Alpha fucosidase A-like C-terminal" evidence="2">
    <location>
        <begin position="723"/>
        <end position="815"/>
    </location>
</feature>
<dbReference type="Gene3D" id="1.50.10.10">
    <property type="match status" value="1"/>
</dbReference>
<sequence length="818" mass="91625">MKRTLLFIFSVIPFSLLAQHHLKLWYKQPAKIWTEALPVGNGRLGAMVFGDVNEETISLNEGTLWSGGPVKTNINPDAPKYLAKVREALLVKHDYAEADRLEKKMQGLYTESYLPLADLIINQQLKDTTTSAYYRDLDLSNAIATTRFTSAGISYTREVFSSAPNQVIVVRLTADKTGMLNFKIASKSQLHYQVTTNSNNEFVLKGKAPSHADPSYYTHNNHPVEYNDADKCAGMRFELIIKAINEGGTVESDSSGISVKNAASVTLLISAATSFNGFNHCPDKDEHLLAENYLNKASKLTYATLRNQHIADYQKYFNRVSFEIKSNTRDKNDDLPTDQRINAYTKGAIDPDYETLYFQYGRYLLISSSRPGGAPANLQGIWNNELRPPWSSNYTININTEMNYWPAEVTNLSEMHQPLFGLIKGLSVTGKTTAKQFYNMNGWVAHHNTDIWAQSNPVGDLGHGDPKWANWTMGGNWLCRHLWEHYLYTNDKAFLKNEAYPLMKGAATFCLDWLVEDKNGYLVTAPGLSPENDFIDENGKQGDVSVATTMDMSIIYDLFTNLINASKTLNIDPNFRALLIEKRNKLYPLHIGQMGNLQEWFKDFKDVDPHHRHVSHLFGLYPGNQISPVTTPKFAAAARKTLEIRGDDGTGWSLAWKISFWARLLDGNHAHLLIRELLKTCLQSQTDDHHGGGVYPNMFDSCPPFQIDGNFGGTAGMAEMLIQSHLNDIYLLPALPEAWSNGEAKGLKARGNFVVDMNWSNSKLTTAKVLAVNGGICKIRTAGKIKVKEASAKSIHTNYGYVTAFTTQKGKEYHIVAL</sequence>
<dbReference type="Gene3D" id="2.70.98.50">
    <property type="entry name" value="putative glycoside hydrolase family protein from bacillus halodurans"/>
    <property type="match status" value="1"/>
</dbReference>
<dbReference type="Gene3D" id="2.60.40.1180">
    <property type="entry name" value="Golgi alpha-mannosidase II"/>
    <property type="match status" value="1"/>
</dbReference>
<evidence type="ECO:0000259" key="3">
    <source>
        <dbReference type="Pfam" id="PF22124"/>
    </source>
</evidence>
<dbReference type="InterPro" id="IPR012341">
    <property type="entry name" value="6hp_glycosidase-like_sf"/>
</dbReference>
<proteinExistence type="predicted"/>
<gene>
    <name evidence="4" type="ORF">JN11_04589</name>
</gene>
<dbReference type="FunFam" id="1.50.10.10:FF:000028">
    <property type="entry name" value="Alpha-L-fucosidase 2"/>
    <property type="match status" value="1"/>
</dbReference>
<comment type="caution">
    <text evidence="4">The sequence shown here is derived from an EMBL/GenBank/DDBJ whole genome shotgun (WGS) entry which is preliminary data.</text>
</comment>
<dbReference type="GO" id="GO:0004560">
    <property type="term" value="F:alpha-L-fucosidase activity"/>
    <property type="evidence" value="ECO:0007669"/>
    <property type="project" value="InterPro"/>
</dbReference>
<dbReference type="PIRSF" id="PIRSF007663">
    <property type="entry name" value="UCP007663"/>
    <property type="match status" value="1"/>
</dbReference>
<dbReference type="PANTHER" id="PTHR31084">
    <property type="entry name" value="ALPHA-L-FUCOSIDASE 2"/>
    <property type="match status" value="1"/>
</dbReference>
<evidence type="ECO:0000259" key="1">
    <source>
        <dbReference type="Pfam" id="PF14498"/>
    </source>
</evidence>
<dbReference type="Proteomes" id="UP000317010">
    <property type="component" value="Unassembled WGS sequence"/>
</dbReference>
<dbReference type="Pfam" id="PF14498">
    <property type="entry name" value="Glyco_hyd_65N_2"/>
    <property type="match status" value="1"/>
</dbReference>
<reference evidence="4 5" key="1">
    <citation type="submission" date="2019-07" db="EMBL/GenBank/DDBJ databases">
        <title>Genomic Encyclopedia of Archaeal and Bacterial Type Strains, Phase II (KMG-II): from individual species to whole genera.</title>
        <authorList>
            <person name="Goeker M."/>
        </authorList>
    </citation>
    <scope>NUCLEOTIDE SEQUENCE [LARGE SCALE GENOMIC DNA]</scope>
    <source>
        <strain evidence="4 5">ATCC BAA-1854</strain>
    </source>
</reference>
<dbReference type="OrthoDB" id="9802600at2"/>
<dbReference type="GO" id="GO:0005975">
    <property type="term" value="P:carbohydrate metabolic process"/>
    <property type="evidence" value="ECO:0007669"/>
    <property type="project" value="InterPro"/>
</dbReference>
<dbReference type="Pfam" id="PF21307">
    <property type="entry name" value="Glyco_hydro_95_C"/>
    <property type="match status" value="1"/>
</dbReference>
<evidence type="ECO:0000313" key="5">
    <source>
        <dbReference type="Proteomes" id="UP000317010"/>
    </source>
</evidence>
<dbReference type="RefSeq" id="WP_144916363.1">
    <property type="nucleotide sequence ID" value="NZ_VLLI01000018.1"/>
</dbReference>
<feature type="domain" description="Glycosyl hydrolase family 95 catalytic" evidence="3">
    <location>
        <begin position="302"/>
        <end position="721"/>
    </location>
</feature>
<dbReference type="InterPro" id="IPR013780">
    <property type="entry name" value="Glyco_hydro_b"/>
</dbReference>
<dbReference type="InterPro" id="IPR049053">
    <property type="entry name" value="AFCA-like_C"/>
</dbReference>
<dbReference type="PANTHER" id="PTHR31084:SF0">
    <property type="entry name" value="ALPHA-L-FUCOSIDASE 2"/>
    <property type="match status" value="1"/>
</dbReference>
<dbReference type="InterPro" id="IPR008928">
    <property type="entry name" value="6-hairpin_glycosidase_sf"/>
</dbReference>